<organism evidence="8 9">
    <name type="scientific">Streptomyces globosus</name>
    <dbReference type="NCBI Taxonomy" id="68209"/>
    <lineage>
        <taxon>Bacteria</taxon>
        <taxon>Bacillati</taxon>
        <taxon>Actinomycetota</taxon>
        <taxon>Actinomycetes</taxon>
        <taxon>Kitasatosporales</taxon>
        <taxon>Streptomycetaceae</taxon>
        <taxon>Streptomyces</taxon>
    </lineage>
</organism>
<name>A0A344U9D7_9ACTN</name>
<feature type="transmembrane region" description="Helical" evidence="6">
    <location>
        <begin position="285"/>
        <end position="306"/>
    </location>
</feature>
<protein>
    <recommendedName>
        <fullName evidence="7">Ferric oxidoreductase domain-containing protein</fullName>
    </recommendedName>
</protein>
<keyword evidence="2 6" id="KW-0812">Transmembrane</keyword>
<evidence type="ECO:0000256" key="3">
    <source>
        <dbReference type="ARBA" id="ARBA00022989"/>
    </source>
</evidence>
<dbReference type="Proteomes" id="UP000252004">
    <property type="component" value="Chromosome"/>
</dbReference>
<proteinExistence type="predicted"/>
<feature type="compositionally biased region" description="Pro residues" evidence="5">
    <location>
        <begin position="316"/>
        <end position="328"/>
    </location>
</feature>
<accession>A0A344U9D7</accession>
<dbReference type="Pfam" id="PF01794">
    <property type="entry name" value="Ferric_reduct"/>
    <property type="match status" value="1"/>
</dbReference>
<evidence type="ECO:0000256" key="5">
    <source>
        <dbReference type="SAM" id="MobiDB-lite"/>
    </source>
</evidence>
<feature type="region of interest" description="Disordered" evidence="5">
    <location>
        <begin position="265"/>
        <end position="284"/>
    </location>
</feature>
<gene>
    <name evidence="8" type="ORF">C0216_14640</name>
</gene>
<sequence>MVAEDSDTPHAPWRRRAEGGDRCVQPSLRSDVRAAVPDAAAGFGVTAAVFAVLWFRMRSGTSATTAVMPFMADPGTFWMYLLSQAFGWSALLWSWGTVMLGLLLSGPGPGRLPVSRRTLERWHRTTSLTTMALMAAHALLFAAELVRYETRLGWAARLWSAFADTFVPGWYDSGTGRTAIPIGQGALYLAIPLGLLFYVRHRFGATAWRRLHRLTVAVYALGVWHTLLYGTSVWYGEWPRTVLWLLQLPVAALLLVRLLRPARRGERPAPPGPGRPRPGRTARRAVRAGGLVAAAAAAAGILAAAATGHDGGRTRPPAPPAGPQPAPTAPHVHEPG</sequence>
<dbReference type="EMBL" id="CP030862">
    <property type="protein sequence ID" value="AXE27508.1"/>
    <property type="molecule type" value="Genomic_DNA"/>
</dbReference>
<keyword evidence="3 6" id="KW-1133">Transmembrane helix</keyword>
<feature type="domain" description="Ferric oxidoreductase" evidence="7">
    <location>
        <begin position="112"/>
        <end position="223"/>
    </location>
</feature>
<comment type="subcellular location">
    <subcellularLocation>
        <location evidence="1">Membrane</location>
        <topology evidence="1">Multi-pass membrane protein</topology>
    </subcellularLocation>
</comment>
<feature type="transmembrane region" description="Helical" evidence="6">
    <location>
        <begin position="241"/>
        <end position="259"/>
    </location>
</feature>
<evidence type="ECO:0000313" key="9">
    <source>
        <dbReference type="Proteomes" id="UP000252004"/>
    </source>
</evidence>
<feature type="region of interest" description="Disordered" evidence="5">
    <location>
        <begin position="306"/>
        <end position="336"/>
    </location>
</feature>
<reference evidence="8 9" key="1">
    <citation type="submission" date="2018-01" db="EMBL/GenBank/DDBJ databases">
        <title>Draft genome Sequence of streptomyces globosus LZH-48.</title>
        <authorList>
            <person name="Ran K."/>
            <person name="Li Z."/>
            <person name="Wei S."/>
            <person name="Dong R."/>
        </authorList>
    </citation>
    <scope>NUCLEOTIDE SEQUENCE [LARGE SCALE GENOMIC DNA]</scope>
    <source>
        <strain evidence="8 9">LZH-48</strain>
    </source>
</reference>
<keyword evidence="9" id="KW-1185">Reference proteome</keyword>
<evidence type="ECO:0000313" key="8">
    <source>
        <dbReference type="EMBL" id="AXE27508.1"/>
    </source>
</evidence>
<dbReference type="KEGG" id="sgz:C0216_14640"/>
<dbReference type="GO" id="GO:0016020">
    <property type="term" value="C:membrane"/>
    <property type="evidence" value="ECO:0007669"/>
    <property type="project" value="UniProtKB-SubCell"/>
</dbReference>
<evidence type="ECO:0000259" key="7">
    <source>
        <dbReference type="Pfam" id="PF01794"/>
    </source>
</evidence>
<keyword evidence="4 6" id="KW-0472">Membrane</keyword>
<feature type="transmembrane region" description="Helical" evidence="6">
    <location>
        <begin position="39"/>
        <end position="57"/>
    </location>
</feature>
<feature type="transmembrane region" description="Helical" evidence="6">
    <location>
        <begin position="211"/>
        <end position="235"/>
    </location>
</feature>
<evidence type="ECO:0000256" key="4">
    <source>
        <dbReference type="ARBA" id="ARBA00023136"/>
    </source>
</evidence>
<feature type="transmembrane region" description="Helical" evidence="6">
    <location>
        <begin position="77"/>
        <end position="104"/>
    </location>
</feature>
<dbReference type="AlphaFoldDB" id="A0A344U9D7"/>
<evidence type="ECO:0000256" key="6">
    <source>
        <dbReference type="SAM" id="Phobius"/>
    </source>
</evidence>
<dbReference type="InterPro" id="IPR013130">
    <property type="entry name" value="Fe3_Rdtase_TM_dom"/>
</dbReference>
<feature type="transmembrane region" description="Helical" evidence="6">
    <location>
        <begin position="179"/>
        <end position="199"/>
    </location>
</feature>
<evidence type="ECO:0000256" key="1">
    <source>
        <dbReference type="ARBA" id="ARBA00004141"/>
    </source>
</evidence>
<dbReference type="OrthoDB" id="4519123at2"/>
<evidence type="ECO:0000256" key="2">
    <source>
        <dbReference type="ARBA" id="ARBA00022692"/>
    </source>
</evidence>